<dbReference type="PaxDb" id="67767-A0A0J7K5S9"/>
<dbReference type="Proteomes" id="UP000036403">
    <property type="component" value="Unassembled WGS sequence"/>
</dbReference>
<proteinExistence type="predicted"/>
<dbReference type="EMBL" id="LBMM01013551">
    <property type="protein sequence ID" value="KMQ85589.1"/>
    <property type="molecule type" value="Genomic_DNA"/>
</dbReference>
<dbReference type="AlphaFoldDB" id="A0A0J7K5S9"/>
<evidence type="ECO:0000313" key="2">
    <source>
        <dbReference type="Proteomes" id="UP000036403"/>
    </source>
</evidence>
<organism evidence="1 2">
    <name type="scientific">Lasius niger</name>
    <name type="common">Black garden ant</name>
    <dbReference type="NCBI Taxonomy" id="67767"/>
    <lineage>
        <taxon>Eukaryota</taxon>
        <taxon>Metazoa</taxon>
        <taxon>Ecdysozoa</taxon>
        <taxon>Arthropoda</taxon>
        <taxon>Hexapoda</taxon>
        <taxon>Insecta</taxon>
        <taxon>Pterygota</taxon>
        <taxon>Neoptera</taxon>
        <taxon>Endopterygota</taxon>
        <taxon>Hymenoptera</taxon>
        <taxon>Apocrita</taxon>
        <taxon>Aculeata</taxon>
        <taxon>Formicoidea</taxon>
        <taxon>Formicidae</taxon>
        <taxon>Formicinae</taxon>
        <taxon>Lasius</taxon>
        <taxon>Lasius</taxon>
    </lineage>
</organism>
<name>A0A0J7K5S9_LASNI</name>
<keyword evidence="2" id="KW-1185">Reference proteome</keyword>
<sequence>MPEHWFNGTMNEEFPAMAKQGMFELEPYFIGSTPLAQINNNGKWGKTSGSPNSFSNSWFFEYGITDRLSFEITPSYNVEWGNQTGKGSYTSFNDLPVELLYNMFGNNNPTLTLYLGFQAPTGPYQNQSNTDAGSGWGTWFFNFGLQSQWSFLISKHHVLNVAFWGLANQSTGNVHIKGISSTYGTDSGFNGTGSASQFGSEGIGLEYSLWSRKATLACDLYESWVAPIHTTGHEADGSYVNATSQWSQNFTVEPEFEYSFTEHLGILVGLEITAAGRNTTASLSPEFALNAVY</sequence>
<accession>A0A0J7K5S9</accession>
<evidence type="ECO:0000313" key="1">
    <source>
        <dbReference type="EMBL" id="KMQ85589.1"/>
    </source>
</evidence>
<reference evidence="1 2" key="1">
    <citation type="submission" date="2015-04" db="EMBL/GenBank/DDBJ databases">
        <title>Lasius niger genome sequencing.</title>
        <authorList>
            <person name="Konorov E.A."/>
            <person name="Nikitin M.A."/>
            <person name="Kirill M.V."/>
            <person name="Chang P."/>
        </authorList>
    </citation>
    <scope>NUCLEOTIDE SEQUENCE [LARGE SCALE GENOMIC DNA]</scope>
    <source>
        <tissue evidence="1">Whole</tissue>
    </source>
</reference>
<comment type="caution">
    <text evidence="1">The sequence shown here is derived from an EMBL/GenBank/DDBJ whole genome shotgun (WGS) entry which is preliminary data.</text>
</comment>
<gene>
    <name evidence="1" type="ORF">RF55_15771</name>
</gene>
<protein>
    <submittedName>
        <fullName evidence="1">Uncharacterized protein</fullName>
    </submittedName>
</protein>